<protein>
    <submittedName>
        <fullName evidence="2">Uncharacterized protein</fullName>
    </submittedName>
</protein>
<feature type="compositionally biased region" description="Basic and acidic residues" evidence="1">
    <location>
        <begin position="116"/>
        <end position="128"/>
    </location>
</feature>
<dbReference type="Proteomes" id="UP000001514">
    <property type="component" value="Unassembled WGS sequence"/>
</dbReference>
<name>D8QN55_SELML</name>
<dbReference type="InParanoid" id="D8QN55"/>
<evidence type="ECO:0000313" key="2">
    <source>
        <dbReference type="EMBL" id="EFJ38047.1"/>
    </source>
</evidence>
<dbReference type="STRING" id="88036.D8QN55"/>
<organism evidence="3">
    <name type="scientific">Selaginella moellendorffii</name>
    <name type="common">Spikemoss</name>
    <dbReference type="NCBI Taxonomy" id="88036"/>
    <lineage>
        <taxon>Eukaryota</taxon>
        <taxon>Viridiplantae</taxon>
        <taxon>Streptophyta</taxon>
        <taxon>Embryophyta</taxon>
        <taxon>Tracheophyta</taxon>
        <taxon>Lycopodiopsida</taxon>
        <taxon>Selaginellales</taxon>
        <taxon>Selaginellaceae</taxon>
        <taxon>Selaginella</taxon>
    </lineage>
</organism>
<feature type="region of interest" description="Disordered" evidence="1">
    <location>
        <begin position="28"/>
        <end position="136"/>
    </location>
</feature>
<proteinExistence type="predicted"/>
<feature type="compositionally biased region" description="Acidic residues" evidence="1">
    <location>
        <begin position="100"/>
        <end position="109"/>
    </location>
</feature>
<dbReference type="HOGENOM" id="CLU_922558_0_0_1"/>
<dbReference type="AlphaFoldDB" id="D8QN55"/>
<gene>
    <name evidence="2" type="ORF">SELMODRAFT_402819</name>
</gene>
<feature type="compositionally biased region" description="Low complexity" evidence="1">
    <location>
        <begin position="54"/>
        <end position="68"/>
    </location>
</feature>
<reference evidence="2 3" key="1">
    <citation type="journal article" date="2011" name="Science">
        <title>The Selaginella genome identifies genetic changes associated with the evolution of vascular plants.</title>
        <authorList>
            <person name="Banks J.A."/>
            <person name="Nishiyama T."/>
            <person name="Hasebe M."/>
            <person name="Bowman J.L."/>
            <person name="Gribskov M."/>
            <person name="dePamphilis C."/>
            <person name="Albert V.A."/>
            <person name="Aono N."/>
            <person name="Aoyama T."/>
            <person name="Ambrose B.A."/>
            <person name="Ashton N.W."/>
            <person name="Axtell M.J."/>
            <person name="Barker E."/>
            <person name="Barker M.S."/>
            <person name="Bennetzen J.L."/>
            <person name="Bonawitz N.D."/>
            <person name="Chapple C."/>
            <person name="Cheng C."/>
            <person name="Correa L.G."/>
            <person name="Dacre M."/>
            <person name="DeBarry J."/>
            <person name="Dreyer I."/>
            <person name="Elias M."/>
            <person name="Engstrom E.M."/>
            <person name="Estelle M."/>
            <person name="Feng L."/>
            <person name="Finet C."/>
            <person name="Floyd S.K."/>
            <person name="Frommer W.B."/>
            <person name="Fujita T."/>
            <person name="Gramzow L."/>
            <person name="Gutensohn M."/>
            <person name="Harholt J."/>
            <person name="Hattori M."/>
            <person name="Heyl A."/>
            <person name="Hirai T."/>
            <person name="Hiwatashi Y."/>
            <person name="Ishikawa M."/>
            <person name="Iwata M."/>
            <person name="Karol K.G."/>
            <person name="Koehler B."/>
            <person name="Kolukisaoglu U."/>
            <person name="Kubo M."/>
            <person name="Kurata T."/>
            <person name="Lalonde S."/>
            <person name="Li K."/>
            <person name="Li Y."/>
            <person name="Litt A."/>
            <person name="Lyons E."/>
            <person name="Manning G."/>
            <person name="Maruyama T."/>
            <person name="Michael T.P."/>
            <person name="Mikami K."/>
            <person name="Miyazaki S."/>
            <person name="Morinaga S."/>
            <person name="Murata T."/>
            <person name="Mueller-Roeber B."/>
            <person name="Nelson D.R."/>
            <person name="Obara M."/>
            <person name="Oguri Y."/>
            <person name="Olmstead R.G."/>
            <person name="Onodera N."/>
            <person name="Petersen B.L."/>
            <person name="Pils B."/>
            <person name="Prigge M."/>
            <person name="Rensing S.A."/>
            <person name="Riano-Pachon D.M."/>
            <person name="Roberts A.W."/>
            <person name="Sato Y."/>
            <person name="Scheller H.V."/>
            <person name="Schulz B."/>
            <person name="Schulz C."/>
            <person name="Shakirov E.V."/>
            <person name="Shibagaki N."/>
            <person name="Shinohara N."/>
            <person name="Shippen D.E."/>
            <person name="Soerensen I."/>
            <person name="Sotooka R."/>
            <person name="Sugimoto N."/>
            <person name="Sugita M."/>
            <person name="Sumikawa N."/>
            <person name="Tanurdzic M."/>
            <person name="Theissen G."/>
            <person name="Ulvskov P."/>
            <person name="Wakazuki S."/>
            <person name="Weng J.K."/>
            <person name="Willats W.W."/>
            <person name="Wipf D."/>
            <person name="Wolf P.G."/>
            <person name="Yang L."/>
            <person name="Zimmer A.D."/>
            <person name="Zhu Q."/>
            <person name="Mitros T."/>
            <person name="Hellsten U."/>
            <person name="Loque D."/>
            <person name="Otillar R."/>
            <person name="Salamov A."/>
            <person name="Schmutz J."/>
            <person name="Shapiro H."/>
            <person name="Lindquist E."/>
            <person name="Lucas S."/>
            <person name="Rokhsar D."/>
            <person name="Grigoriev I.V."/>
        </authorList>
    </citation>
    <scope>NUCLEOTIDE SEQUENCE [LARGE SCALE GENOMIC DNA]</scope>
</reference>
<evidence type="ECO:0000313" key="3">
    <source>
        <dbReference type="Proteomes" id="UP000001514"/>
    </source>
</evidence>
<evidence type="ECO:0000256" key="1">
    <source>
        <dbReference type="SAM" id="MobiDB-lite"/>
    </source>
</evidence>
<dbReference type="EMBL" id="GL377565">
    <property type="protein sequence ID" value="EFJ38047.1"/>
    <property type="molecule type" value="Genomic_DNA"/>
</dbReference>
<accession>D8QN55</accession>
<dbReference type="eggNOG" id="ENOG502QR07">
    <property type="taxonomic scope" value="Eukaryota"/>
</dbReference>
<dbReference type="Gramene" id="EFJ38047">
    <property type="protein sequence ID" value="EFJ38047"/>
    <property type="gene ID" value="SELMODRAFT_402819"/>
</dbReference>
<dbReference type="OrthoDB" id="768518at2759"/>
<keyword evidence="3" id="KW-1185">Reference proteome</keyword>
<dbReference type="KEGG" id="smo:SELMODRAFT_402819"/>
<feature type="compositionally biased region" description="Basic and acidic residues" evidence="1">
    <location>
        <begin position="38"/>
        <end position="53"/>
    </location>
</feature>
<sequence length="302" mass="34314">MRPFHSTLASSRLVSGLSSCGFLRFEGARRSCSTESSSSDKNEKSFFDEREQLSDTSDGEGSYSESESMWSHDEGEGGGGGDSDQGSEFEEGDTYLNDNDLWDENEGMDETPSSELTEKDTEESKEVEQPSVSDRLMEELARVLPNVPEDAVKKAEEKFRQQQGEAGRVRKEAGAYLRAMKKEYDSRSLVQDEHCKKVHQKLSMLAPDPDGRYRSLMEVVSDIDVLLEAYRRVKAGPGGDPSKVPLDNVSMDWFHNTQAKLRNGTFKLSPIKVVEIEKRELSGIERKRKQYHRFHRKHRQPY</sequence>